<proteinExistence type="predicted"/>
<dbReference type="Proteomes" id="UP000775547">
    <property type="component" value="Unassembled WGS sequence"/>
</dbReference>
<dbReference type="AlphaFoldDB" id="A0A9P7FZL0"/>
<evidence type="ECO:0000256" key="1">
    <source>
        <dbReference type="SAM" id="SignalP"/>
    </source>
</evidence>
<dbReference type="Gene3D" id="3.50.50.60">
    <property type="entry name" value="FAD/NAD(P)-binding domain"/>
    <property type="match status" value="1"/>
</dbReference>
<feature type="signal peptide" evidence="1">
    <location>
        <begin position="1"/>
        <end position="19"/>
    </location>
</feature>
<dbReference type="SUPFAM" id="SSF51905">
    <property type="entry name" value="FAD/NAD(P)-binding domain"/>
    <property type="match status" value="1"/>
</dbReference>
<protein>
    <recommendedName>
        <fullName evidence="4">FAD/NAD(P)-binding domain-containing protein</fullName>
    </recommendedName>
</protein>
<accession>A0A9P7FZL0</accession>
<sequence length="164" mass="17958">MYVKTVLLTAVSAAVVVSASSFQVPLSASFGDEPIDDTDTYTFKWPINRVAIIGAGPSGLLNFREFTKAGFDVHLFERDHNPGGNWQYTDAVPDVAPVPNADISVGDFVPSLPPKGARLPYEEVYTGRTSDELLRRHRGPKPIWRTLHSNAPAVRNECCVTGRC</sequence>
<reference evidence="2" key="1">
    <citation type="submission" date="2020-07" db="EMBL/GenBank/DDBJ databases">
        <authorList>
            <person name="Nieuwenhuis M."/>
            <person name="Van De Peppel L.J.J."/>
        </authorList>
    </citation>
    <scope>NUCLEOTIDE SEQUENCE</scope>
    <source>
        <strain evidence="2">AP01</strain>
        <tissue evidence="2">Mycelium</tissue>
    </source>
</reference>
<dbReference type="OrthoDB" id="66881at2759"/>
<dbReference type="InterPro" id="IPR036188">
    <property type="entry name" value="FAD/NAD-bd_sf"/>
</dbReference>
<evidence type="ECO:0000313" key="2">
    <source>
        <dbReference type="EMBL" id="KAG5640958.1"/>
    </source>
</evidence>
<dbReference type="PRINTS" id="PR00419">
    <property type="entry name" value="ADXRDTASE"/>
</dbReference>
<feature type="chain" id="PRO_5040406227" description="FAD/NAD(P)-binding domain-containing protein" evidence="1">
    <location>
        <begin position="20"/>
        <end position="164"/>
    </location>
</feature>
<evidence type="ECO:0008006" key="4">
    <source>
        <dbReference type="Google" id="ProtNLM"/>
    </source>
</evidence>
<gene>
    <name evidence="2" type="ORF">DXG03_006530</name>
</gene>
<keyword evidence="1" id="KW-0732">Signal</keyword>
<organism evidence="2 3">
    <name type="scientific">Asterophora parasitica</name>
    <dbReference type="NCBI Taxonomy" id="117018"/>
    <lineage>
        <taxon>Eukaryota</taxon>
        <taxon>Fungi</taxon>
        <taxon>Dikarya</taxon>
        <taxon>Basidiomycota</taxon>
        <taxon>Agaricomycotina</taxon>
        <taxon>Agaricomycetes</taxon>
        <taxon>Agaricomycetidae</taxon>
        <taxon>Agaricales</taxon>
        <taxon>Tricholomatineae</taxon>
        <taxon>Lyophyllaceae</taxon>
        <taxon>Asterophora</taxon>
    </lineage>
</organism>
<dbReference type="Pfam" id="PF13450">
    <property type="entry name" value="NAD_binding_8"/>
    <property type="match status" value="1"/>
</dbReference>
<evidence type="ECO:0000313" key="3">
    <source>
        <dbReference type="Proteomes" id="UP000775547"/>
    </source>
</evidence>
<dbReference type="EMBL" id="JABCKV010000431">
    <property type="protein sequence ID" value="KAG5640958.1"/>
    <property type="molecule type" value="Genomic_DNA"/>
</dbReference>
<keyword evidence="3" id="KW-1185">Reference proteome</keyword>
<comment type="caution">
    <text evidence="2">The sequence shown here is derived from an EMBL/GenBank/DDBJ whole genome shotgun (WGS) entry which is preliminary data.</text>
</comment>
<reference evidence="2" key="2">
    <citation type="submission" date="2021-10" db="EMBL/GenBank/DDBJ databases">
        <title>Phylogenomics reveals ancestral predisposition of the termite-cultivated fungus Termitomyces towards a domesticated lifestyle.</title>
        <authorList>
            <person name="Auxier B."/>
            <person name="Grum-Grzhimaylo A."/>
            <person name="Cardenas M.E."/>
            <person name="Lodge J.D."/>
            <person name="Laessoe T."/>
            <person name="Pedersen O."/>
            <person name="Smith M.E."/>
            <person name="Kuyper T.W."/>
            <person name="Franco-Molano E.A."/>
            <person name="Baroni T.J."/>
            <person name="Aanen D.K."/>
        </authorList>
    </citation>
    <scope>NUCLEOTIDE SEQUENCE</scope>
    <source>
        <strain evidence="2">AP01</strain>
        <tissue evidence="2">Mycelium</tissue>
    </source>
</reference>
<name>A0A9P7FZL0_9AGAR</name>